<dbReference type="InterPro" id="IPR006162">
    <property type="entry name" value="Ppantetheine_attach_site"/>
</dbReference>
<dbReference type="PANTHER" id="PTHR43775">
    <property type="entry name" value="FATTY ACID SYNTHASE"/>
    <property type="match status" value="1"/>
</dbReference>
<protein>
    <submittedName>
        <fullName evidence="7">Phosphopantetheine binding protein</fullName>
    </submittedName>
</protein>
<dbReference type="Proteomes" id="UP000238312">
    <property type="component" value="Unassembled WGS sequence"/>
</dbReference>
<dbReference type="Pfam" id="PF00109">
    <property type="entry name" value="ketoacyl-synt"/>
    <property type="match status" value="1"/>
</dbReference>
<dbReference type="PANTHER" id="PTHR43775:SF37">
    <property type="entry name" value="SI:DKEY-61P9.11"/>
    <property type="match status" value="1"/>
</dbReference>
<evidence type="ECO:0000256" key="1">
    <source>
        <dbReference type="ARBA" id="ARBA00022450"/>
    </source>
</evidence>
<evidence type="ECO:0000256" key="3">
    <source>
        <dbReference type="ARBA" id="ARBA00022679"/>
    </source>
</evidence>
<dbReference type="GO" id="GO:0005886">
    <property type="term" value="C:plasma membrane"/>
    <property type="evidence" value="ECO:0007669"/>
    <property type="project" value="TreeGrafter"/>
</dbReference>
<dbReference type="GO" id="GO:0071770">
    <property type="term" value="P:DIM/DIP cell wall layer assembly"/>
    <property type="evidence" value="ECO:0007669"/>
    <property type="project" value="TreeGrafter"/>
</dbReference>
<dbReference type="SUPFAM" id="SSF53901">
    <property type="entry name" value="Thiolase-like"/>
    <property type="match status" value="1"/>
</dbReference>
<dbReference type="PROSITE" id="PS00012">
    <property type="entry name" value="PHOSPHOPANTETHEINE"/>
    <property type="match status" value="1"/>
</dbReference>
<evidence type="ECO:0000256" key="2">
    <source>
        <dbReference type="ARBA" id="ARBA00022553"/>
    </source>
</evidence>
<feature type="domain" description="Carrier" evidence="5">
    <location>
        <begin position="656"/>
        <end position="736"/>
    </location>
</feature>
<dbReference type="InterPro" id="IPR032821">
    <property type="entry name" value="PKS_assoc"/>
</dbReference>
<keyword evidence="3" id="KW-0808">Transferase</keyword>
<dbReference type="Gene3D" id="3.40.47.10">
    <property type="match status" value="1"/>
</dbReference>
<dbReference type="InterPro" id="IPR014031">
    <property type="entry name" value="Ketoacyl_synth_C"/>
</dbReference>
<dbReference type="Pfam" id="PF16197">
    <property type="entry name" value="KAsynt_C_assoc"/>
    <property type="match status" value="1"/>
</dbReference>
<dbReference type="InterPro" id="IPR036736">
    <property type="entry name" value="ACP-like_sf"/>
</dbReference>
<feature type="region of interest" description="Disordered" evidence="4">
    <location>
        <begin position="632"/>
        <end position="655"/>
    </location>
</feature>
<dbReference type="Gene3D" id="1.10.1240.100">
    <property type="match status" value="1"/>
</dbReference>
<feature type="domain" description="Ketosynthase family 3 (KS3)" evidence="6">
    <location>
        <begin position="13"/>
        <end position="456"/>
    </location>
</feature>
<reference evidence="7 8" key="1">
    <citation type="submission" date="2018-03" db="EMBL/GenBank/DDBJ databases">
        <title>Genomic Encyclopedia of Type Strains, Phase III (KMG-III): the genomes of soil and plant-associated and newly described type strains.</title>
        <authorList>
            <person name="Whitman W."/>
        </authorList>
    </citation>
    <scope>NUCLEOTIDE SEQUENCE [LARGE SCALE GENOMIC DNA]</scope>
    <source>
        <strain evidence="7 8">CGMCC 4.7104</strain>
    </source>
</reference>
<dbReference type="GO" id="GO:0004315">
    <property type="term" value="F:3-oxoacyl-[acyl-carrier-protein] synthase activity"/>
    <property type="evidence" value="ECO:0007669"/>
    <property type="project" value="InterPro"/>
</dbReference>
<evidence type="ECO:0000259" key="5">
    <source>
        <dbReference type="PROSITE" id="PS50075"/>
    </source>
</evidence>
<evidence type="ECO:0000256" key="4">
    <source>
        <dbReference type="SAM" id="MobiDB-lite"/>
    </source>
</evidence>
<dbReference type="EMBL" id="PVNG01000001">
    <property type="protein sequence ID" value="PRX70552.1"/>
    <property type="molecule type" value="Genomic_DNA"/>
</dbReference>
<dbReference type="GO" id="GO:0004312">
    <property type="term" value="F:fatty acid synthase activity"/>
    <property type="evidence" value="ECO:0007669"/>
    <property type="project" value="TreeGrafter"/>
</dbReference>
<dbReference type="CDD" id="cd00833">
    <property type="entry name" value="PKS"/>
    <property type="match status" value="1"/>
</dbReference>
<evidence type="ECO:0000313" key="8">
    <source>
        <dbReference type="Proteomes" id="UP000238312"/>
    </source>
</evidence>
<dbReference type="InterPro" id="IPR009081">
    <property type="entry name" value="PP-bd_ACP"/>
</dbReference>
<dbReference type="InterPro" id="IPR018201">
    <property type="entry name" value="Ketoacyl_synth_AS"/>
</dbReference>
<dbReference type="InterPro" id="IPR016039">
    <property type="entry name" value="Thiolase-like"/>
</dbReference>
<comment type="caution">
    <text evidence="7">The sequence shown here is derived from an EMBL/GenBank/DDBJ whole genome shotgun (WGS) entry which is preliminary data.</text>
</comment>
<dbReference type="InterPro" id="IPR050091">
    <property type="entry name" value="PKS_NRPS_Biosynth_Enz"/>
</dbReference>
<dbReference type="GO" id="GO:0031177">
    <property type="term" value="F:phosphopantetheine binding"/>
    <property type="evidence" value="ECO:0007669"/>
    <property type="project" value="InterPro"/>
</dbReference>
<proteinExistence type="predicted"/>
<accession>A0A2T0NC02</accession>
<evidence type="ECO:0000313" key="7">
    <source>
        <dbReference type="EMBL" id="PRX70552.1"/>
    </source>
</evidence>
<dbReference type="PROSITE" id="PS00606">
    <property type="entry name" value="KS3_1"/>
    <property type="match status" value="1"/>
</dbReference>
<keyword evidence="1" id="KW-0596">Phosphopantetheine</keyword>
<keyword evidence="2" id="KW-0597">Phosphoprotein</keyword>
<keyword evidence="8" id="KW-1185">Reference proteome</keyword>
<dbReference type="SMART" id="SM00825">
    <property type="entry name" value="PKS_KS"/>
    <property type="match status" value="1"/>
</dbReference>
<dbReference type="AlphaFoldDB" id="A0A2T0NC02"/>
<dbReference type="InterPro" id="IPR020841">
    <property type="entry name" value="PKS_Beta-ketoAc_synthase_dom"/>
</dbReference>
<dbReference type="PROSITE" id="PS50075">
    <property type="entry name" value="CARRIER"/>
    <property type="match status" value="1"/>
</dbReference>
<name>A0A2T0NC02_9ACTN</name>
<dbReference type="GO" id="GO:0006633">
    <property type="term" value="P:fatty acid biosynthetic process"/>
    <property type="evidence" value="ECO:0007669"/>
    <property type="project" value="InterPro"/>
</dbReference>
<dbReference type="GO" id="GO:0005737">
    <property type="term" value="C:cytoplasm"/>
    <property type="evidence" value="ECO:0007669"/>
    <property type="project" value="TreeGrafter"/>
</dbReference>
<dbReference type="InterPro" id="IPR020806">
    <property type="entry name" value="PKS_PP-bd"/>
</dbReference>
<dbReference type="OrthoDB" id="4537517at2"/>
<sequence length="751" mass="80347">MMPGPESERVESPLDIAVVGVGGYYPGSTDMAGLWETLRTGADRVVEIPEERWDWRTHHDERRGRDQKSYGKWGAFLDDVAGFDAAFFDVLPSDAEIMDPQERLFLEVVWSLLEETGYLGTATHERSTGVFVGLMYETYGRIAATGWNTGRLTSADSTAWRLANMVSYHCDFQGPSYAVGSACSSSLTAVHLACQSIRNGECRMAIAGGANLILHPAHLAGLASRSMLSPEGRCRAFDAGANGFVPGEGVGAVLLKSLADAEADNDEIWGVIKASFVNSAGRRSGFTVPNPTAQADLITEAIRRAGMAPQSIGYIEAHGTGTKLGDPLETAGLNAALTPRADGTANGTGNGTANGTDNGTAGRLRCAVGSVKANIGHLEGAAGIAGLTKLLLQLRHRQIAPCVHLDKVNPMIDTESGRFYFPTQLTEWISEPGTPRRGGVSSFGSGGAGAHVIVEEYPDERRRSGATADADGDGDGEEDVFLLSARTLPHLRVIAERTAELLARADAPGLRALTYMAALRRKEMPVRLAVLARSTEEVLAGLRSFVRGDDVPRVCHDTAVPHRADGGNAEPVVARTREYRELAHLARLWTQGSVVDWSPLWLGPRPFPVTLPRYPFEKKRYWLPFAQAPDPVPSPSVTVGSGAAPSGRAPTEEPAPSRLAIERELRGLATRFLRVPEREIDVDVDLVTLGFDSISLVQLVGDLLDTYEIDLDEAVDAVLSGHLSLAGLAGHVERATAAGHVPAPTPEPGER</sequence>
<dbReference type="InterPro" id="IPR014030">
    <property type="entry name" value="Ketoacyl_synth_N"/>
</dbReference>
<dbReference type="PROSITE" id="PS52004">
    <property type="entry name" value="KS3_2"/>
    <property type="match status" value="1"/>
</dbReference>
<dbReference type="SUPFAM" id="SSF47336">
    <property type="entry name" value="ACP-like"/>
    <property type="match status" value="1"/>
</dbReference>
<dbReference type="Gene3D" id="1.10.1200.10">
    <property type="entry name" value="ACP-like"/>
    <property type="match status" value="1"/>
</dbReference>
<dbReference type="SMART" id="SM00823">
    <property type="entry name" value="PKS_PP"/>
    <property type="match status" value="1"/>
</dbReference>
<gene>
    <name evidence="7" type="ORF">B0I32_101647</name>
</gene>
<evidence type="ECO:0000259" key="6">
    <source>
        <dbReference type="PROSITE" id="PS52004"/>
    </source>
</evidence>
<organism evidence="7 8">
    <name type="scientific">Nonomuraea fuscirosea</name>
    <dbReference type="NCBI Taxonomy" id="1291556"/>
    <lineage>
        <taxon>Bacteria</taxon>
        <taxon>Bacillati</taxon>
        <taxon>Actinomycetota</taxon>
        <taxon>Actinomycetes</taxon>
        <taxon>Streptosporangiales</taxon>
        <taxon>Streptosporangiaceae</taxon>
        <taxon>Nonomuraea</taxon>
    </lineage>
</organism>
<dbReference type="Pfam" id="PF00550">
    <property type="entry name" value="PP-binding"/>
    <property type="match status" value="1"/>
</dbReference>
<dbReference type="Pfam" id="PF02801">
    <property type="entry name" value="Ketoacyl-synt_C"/>
    <property type="match status" value="2"/>
</dbReference>